<dbReference type="GO" id="GO:0003677">
    <property type="term" value="F:DNA binding"/>
    <property type="evidence" value="ECO:0007669"/>
    <property type="project" value="InterPro"/>
</dbReference>
<evidence type="ECO:0000256" key="4">
    <source>
        <dbReference type="ARBA" id="ARBA00022801"/>
    </source>
</evidence>
<evidence type="ECO:0000256" key="1">
    <source>
        <dbReference type="ARBA" id="ARBA00022722"/>
    </source>
</evidence>
<evidence type="ECO:0000256" key="3">
    <source>
        <dbReference type="ARBA" id="ARBA00022759"/>
    </source>
</evidence>
<keyword evidence="4" id="KW-0378">Hydrolase</keyword>
<accession>A0A549Y8V6</accession>
<evidence type="ECO:0000256" key="5">
    <source>
        <dbReference type="ARBA" id="ARBA00093760"/>
    </source>
</evidence>
<comment type="catalytic activity">
    <reaction evidence="5">
        <text>Endonucleolytic cleavage of DNA to give specific double-stranded fragments with terminal 5'-phosphates.</text>
        <dbReference type="EC" id="3.1.21.4"/>
    </reaction>
</comment>
<organism evidence="7 8">
    <name type="scientific">Lentibacillus cibarius</name>
    <dbReference type="NCBI Taxonomy" id="2583219"/>
    <lineage>
        <taxon>Bacteria</taxon>
        <taxon>Bacillati</taxon>
        <taxon>Bacillota</taxon>
        <taxon>Bacilli</taxon>
        <taxon>Bacillales</taxon>
        <taxon>Bacillaceae</taxon>
        <taxon>Lentibacillus</taxon>
    </lineage>
</organism>
<name>A0A549Y8V6_9BACI</name>
<dbReference type="EMBL" id="VJMZ01000005">
    <property type="protein sequence ID" value="TRM08322.1"/>
    <property type="molecule type" value="Genomic_DNA"/>
</dbReference>
<comment type="caution">
    <text evidence="7">The sequence shown here is derived from an EMBL/GenBank/DDBJ whole genome shotgun (WGS) entry which is preliminary data.</text>
</comment>
<evidence type="ECO:0000313" key="7">
    <source>
        <dbReference type="EMBL" id="TRM08322.1"/>
    </source>
</evidence>
<dbReference type="EC" id="3.1.21.4" evidence="6"/>
<keyword evidence="8" id="KW-1185">Reference proteome</keyword>
<dbReference type="GO" id="GO:0009307">
    <property type="term" value="P:DNA restriction-modification system"/>
    <property type="evidence" value="ECO:0007669"/>
    <property type="project" value="InterPro"/>
</dbReference>
<protein>
    <recommendedName>
        <fullName evidence="6">type II site-specific deoxyribonuclease</fullName>
        <ecNumber evidence="6">3.1.21.4</ecNumber>
    </recommendedName>
</protein>
<dbReference type="GO" id="GO:0009036">
    <property type="term" value="F:type II site-specific deoxyribonuclease activity"/>
    <property type="evidence" value="ECO:0007669"/>
    <property type="project" value="InterPro"/>
</dbReference>
<evidence type="ECO:0000313" key="8">
    <source>
        <dbReference type="Proteomes" id="UP000319280"/>
    </source>
</evidence>
<dbReference type="AlphaFoldDB" id="A0A549Y8V6"/>
<keyword evidence="2" id="KW-0680">Restriction system</keyword>
<reference evidence="7 8" key="1">
    <citation type="submission" date="2019-07" db="EMBL/GenBank/DDBJ databases">
        <title>Genomic analysis of Lentibacillus sp. NKC851-2.</title>
        <authorList>
            <person name="Oh Y.J."/>
        </authorList>
    </citation>
    <scope>NUCLEOTIDE SEQUENCE [LARGE SCALE GENOMIC DNA]</scope>
    <source>
        <strain evidence="7 8">NKC851-2</strain>
    </source>
</reference>
<gene>
    <name evidence="7" type="ORF">FH966_16895</name>
</gene>
<evidence type="ECO:0000256" key="2">
    <source>
        <dbReference type="ARBA" id="ARBA00022747"/>
    </source>
</evidence>
<keyword evidence="3 7" id="KW-0255">Endonuclease</keyword>
<proteinExistence type="predicted"/>
<dbReference type="Pfam" id="PF09520">
    <property type="entry name" value="RE_TdeIII"/>
    <property type="match status" value="1"/>
</dbReference>
<dbReference type="InterPro" id="IPR019045">
    <property type="entry name" value="Restrct_endonuc_II_HinfI"/>
</dbReference>
<dbReference type="Proteomes" id="UP000319280">
    <property type="component" value="Unassembled WGS sequence"/>
</dbReference>
<sequence length="110" mass="12756">MSNMESIYSFKYWTVWQGSGLTSIKTSNRNFESYFCLPYNPAGEDLPYSKSGHSVPRRLFDMEDENFVLIGSSLWNKIGDSTDTYDELMDVFDEAGRDSLDCIRREYFGL</sequence>
<evidence type="ECO:0000256" key="6">
    <source>
        <dbReference type="ARBA" id="ARBA00093790"/>
    </source>
</evidence>
<keyword evidence="1" id="KW-0540">Nuclease</keyword>